<organism evidence="2 3">
    <name type="scientific">Deinococcus soli</name>
    <name type="common">ex Cha et al. 2016</name>
    <dbReference type="NCBI Taxonomy" id="1309411"/>
    <lineage>
        <taxon>Bacteria</taxon>
        <taxon>Thermotogati</taxon>
        <taxon>Deinococcota</taxon>
        <taxon>Deinococci</taxon>
        <taxon>Deinococcales</taxon>
        <taxon>Deinococcaceae</taxon>
        <taxon>Deinococcus</taxon>
    </lineage>
</organism>
<keyword evidence="1" id="KW-0812">Transmembrane</keyword>
<evidence type="ECO:0000313" key="3">
    <source>
        <dbReference type="Proteomes" id="UP001185331"/>
    </source>
</evidence>
<dbReference type="InterPro" id="IPR029058">
    <property type="entry name" value="AB_hydrolase_fold"/>
</dbReference>
<feature type="transmembrane region" description="Helical" evidence="1">
    <location>
        <begin position="6"/>
        <end position="26"/>
    </location>
</feature>
<evidence type="ECO:0000313" key="2">
    <source>
        <dbReference type="EMBL" id="MDR6220088.1"/>
    </source>
</evidence>
<gene>
    <name evidence="2" type="ORF">J2Y00_003699</name>
</gene>
<dbReference type="EMBL" id="JAVDQK010000010">
    <property type="protein sequence ID" value="MDR6220088.1"/>
    <property type="molecule type" value="Genomic_DNA"/>
</dbReference>
<keyword evidence="1" id="KW-0472">Membrane</keyword>
<comment type="caution">
    <text evidence="2">The sequence shown here is derived from an EMBL/GenBank/DDBJ whole genome shotgun (WGS) entry which is preliminary data.</text>
</comment>
<protein>
    <recommendedName>
        <fullName evidence="4">Alpha/beta hydrolase</fullName>
    </recommendedName>
</protein>
<name>A0AAE3XG31_9DEIO</name>
<dbReference type="Proteomes" id="UP001185331">
    <property type="component" value="Unassembled WGS sequence"/>
</dbReference>
<dbReference type="AlphaFoldDB" id="A0AAE3XG31"/>
<reference evidence="2" key="1">
    <citation type="submission" date="2023-07" db="EMBL/GenBank/DDBJ databases">
        <title>Sorghum-associated microbial communities from plants grown in Nebraska, USA.</title>
        <authorList>
            <person name="Schachtman D."/>
        </authorList>
    </citation>
    <scope>NUCLEOTIDE SEQUENCE</scope>
    <source>
        <strain evidence="2">BE330</strain>
    </source>
</reference>
<evidence type="ECO:0008006" key="4">
    <source>
        <dbReference type="Google" id="ProtNLM"/>
    </source>
</evidence>
<dbReference type="SUPFAM" id="SSF53474">
    <property type="entry name" value="alpha/beta-Hydrolases"/>
    <property type="match status" value="1"/>
</dbReference>
<keyword evidence="1" id="KW-1133">Transmembrane helix</keyword>
<accession>A0AAE3XG31</accession>
<dbReference type="RefSeq" id="WP_309869767.1">
    <property type="nucleotide sequence ID" value="NZ_JAVDQK010000010.1"/>
</dbReference>
<proteinExistence type="predicted"/>
<dbReference type="Gene3D" id="3.40.50.1820">
    <property type="entry name" value="alpha/beta hydrolase"/>
    <property type="match status" value="1"/>
</dbReference>
<evidence type="ECO:0000256" key="1">
    <source>
        <dbReference type="SAM" id="Phobius"/>
    </source>
</evidence>
<sequence length="50" mass="5600">MPPPEPHPIMLLHEAFLFGASFTVLIRALRPGGNMIAPDLPGHHTREPYR</sequence>